<organism evidence="3 4">
    <name type="scientific">Acidithiobacillus sulfurivorans</name>
    <dbReference type="NCBI Taxonomy" id="1958756"/>
    <lineage>
        <taxon>Bacteria</taxon>
        <taxon>Pseudomonadati</taxon>
        <taxon>Pseudomonadota</taxon>
        <taxon>Acidithiobacillia</taxon>
        <taxon>Acidithiobacillales</taxon>
        <taxon>Acidithiobacillaceae</taxon>
        <taxon>Acidithiobacillus</taxon>
    </lineage>
</organism>
<evidence type="ECO:0000313" key="4">
    <source>
        <dbReference type="Proteomes" id="UP000755654"/>
    </source>
</evidence>
<dbReference type="InterPro" id="IPR011990">
    <property type="entry name" value="TPR-like_helical_dom_sf"/>
</dbReference>
<evidence type="ECO:0008006" key="5">
    <source>
        <dbReference type="Google" id="ProtNLM"/>
    </source>
</evidence>
<gene>
    <name evidence="3" type="ORF">HAP95_15580</name>
</gene>
<evidence type="ECO:0000256" key="2">
    <source>
        <dbReference type="SAM" id="Phobius"/>
    </source>
</evidence>
<dbReference type="RefSeq" id="WP_215885045.1">
    <property type="nucleotide sequence ID" value="NZ_JAAOMP010000167.1"/>
</dbReference>
<dbReference type="SUPFAM" id="SSF48452">
    <property type="entry name" value="TPR-like"/>
    <property type="match status" value="1"/>
</dbReference>
<feature type="region of interest" description="Disordered" evidence="1">
    <location>
        <begin position="1"/>
        <end position="62"/>
    </location>
</feature>
<feature type="compositionally biased region" description="Basic and acidic residues" evidence="1">
    <location>
        <begin position="1"/>
        <end position="14"/>
    </location>
</feature>
<feature type="transmembrane region" description="Helical" evidence="2">
    <location>
        <begin position="71"/>
        <end position="93"/>
    </location>
</feature>
<dbReference type="Proteomes" id="UP000755654">
    <property type="component" value="Unassembled WGS sequence"/>
</dbReference>
<accession>A0ABS6A220</accession>
<reference evidence="3 4" key="1">
    <citation type="journal article" date="2021" name="ISME J.">
        <title>Genomic evolution of the class Acidithiobacillia: deep-branching Proteobacteria living in extreme acidic conditions.</title>
        <authorList>
            <person name="Moya-Beltran A."/>
            <person name="Beard S."/>
            <person name="Rojas-Villalobos C."/>
            <person name="Issotta F."/>
            <person name="Gallardo Y."/>
            <person name="Ulloa R."/>
            <person name="Giaveno A."/>
            <person name="Degli Esposti M."/>
            <person name="Johnson D.B."/>
            <person name="Quatrini R."/>
        </authorList>
    </citation>
    <scope>NUCLEOTIDE SEQUENCE [LARGE SCALE GENOMIC DNA]</scope>
    <source>
        <strain evidence="3 4">RW2</strain>
    </source>
</reference>
<evidence type="ECO:0000256" key="1">
    <source>
        <dbReference type="SAM" id="MobiDB-lite"/>
    </source>
</evidence>
<name>A0ABS6A220_9PROT</name>
<protein>
    <recommendedName>
        <fullName evidence="5">Tetratricopeptide repeat protein</fullName>
    </recommendedName>
</protein>
<feature type="compositionally biased region" description="Low complexity" evidence="1">
    <location>
        <begin position="40"/>
        <end position="54"/>
    </location>
</feature>
<keyword evidence="2" id="KW-0812">Transmembrane</keyword>
<proteinExistence type="predicted"/>
<keyword evidence="4" id="KW-1185">Reference proteome</keyword>
<evidence type="ECO:0000313" key="3">
    <source>
        <dbReference type="EMBL" id="MBU2761552.1"/>
    </source>
</evidence>
<feature type="compositionally biased region" description="Polar residues" evidence="1">
    <location>
        <begin position="29"/>
        <end position="39"/>
    </location>
</feature>
<dbReference type="EMBL" id="JAAOMP010000167">
    <property type="protein sequence ID" value="MBU2761552.1"/>
    <property type="molecule type" value="Genomic_DNA"/>
</dbReference>
<sequence>MSDIREEPQLHSEDAQTSGKESMPETEANLHSDTGTDTDASAAAAASSSSYSSYSPPPPPPAQKEGFLGRFWGYPLIILILLIIIVILFIWAITANQPDNTQVAAAKPAQKVLHVTSAPSIAAITQNSKPLTADQTKLLMQARGAFWHHDYAGAIADYHHLIQEAPDSPAAYGEMGNVLYMTGHYHQAGNAYGQAAMQLIHAGRYADGAALIPILGRLDPAEAQKVQEALSHSPEAETGMPPA</sequence>
<dbReference type="Gene3D" id="1.25.40.10">
    <property type="entry name" value="Tetratricopeptide repeat domain"/>
    <property type="match status" value="1"/>
</dbReference>
<comment type="caution">
    <text evidence="3">The sequence shown here is derived from an EMBL/GenBank/DDBJ whole genome shotgun (WGS) entry which is preliminary data.</text>
</comment>
<keyword evidence="2" id="KW-1133">Transmembrane helix</keyword>
<keyword evidence="2" id="KW-0472">Membrane</keyword>